<evidence type="ECO:0000313" key="1">
    <source>
        <dbReference type="EMBL" id="CDO02801.1"/>
    </source>
</evidence>
<dbReference type="EMBL" id="CCAX010000001">
    <property type="protein sequence ID" value="CDO02801.1"/>
    <property type="molecule type" value="Genomic_DNA"/>
</dbReference>
<dbReference type="Proteomes" id="UP000028863">
    <property type="component" value="Unassembled WGS sequence"/>
</dbReference>
<sequence>MYLNEHYAIENTHYSLDTWENEETGRTEYIVRIMPNTEQFGEEIEEVFENGNPYMDDERTENMFKVAEQLLVDLSQIDDKVHIESVLWSATEDDEFPILLIQDRAQSTIN</sequence>
<proteinExistence type="predicted"/>
<gene>
    <name evidence="1" type="ORF">BN988_01278</name>
</gene>
<reference evidence="1" key="2">
    <citation type="submission" date="2014-03" db="EMBL/GenBank/DDBJ databases">
        <authorList>
            <person name="Urmite Genomes"/>
        </authorList>
    </citation>
    <scope>NUCLEOTIDE SEQUENCE</scope>
    <source>
        <strain evidence="1">S1</strain>
    </source>
</reference>
<evidence type="ECO:0000313" key="2">
    <source>
        <dbReference type="Proteomes" id="UP000028863"/>
    </source>
</evidence>
<keyword evidence="2" id="KW-1185">Reference proteome</keyword>
<organism evidence="1 2">
    <name type="scientific">Oceanobacillus picturae</name>
    <dbReference type="NCBI Taxonomy" id="171693"/>
    <lineage>
        <taxon>Bacteria</taxon>
        <taxon>Bacillati</taxon>
        <taxon>Bacillota</taxon>
        <taxon>Bacilli</taxon>
        <taxon>Bacillales</taxon>
        <taxon>Bacillaceae</taxon>
        <taxon>Oceanobacillus</taxon>
    </lineage>
</organism>
<dbReference type="AlphaFoldDB" id="W9AJF3"/>
<accession>W9AJF3</accession>
<dbReference type="STRING" id="171693.BN988_01278"/>
<dbReference type="OrthoDB" id="2974384at2"/>
<comment type="caution">
    <text evidence="1">The sequence shown here is derived from an EMBL/GenBank/DDBJ whole genome shotgun (WGS) entry which is preliminary data.</text>
</comment>
<dbReference type="RefSeq" id="WP_036574190.1">
    <property type="nucleotide sequence ID" value="NZ_CABLBW010000001.1"/>
</dbReference>
<protein>
    <submittedName>
        <fullName evidence="1">Uncharacterized protein</fullName>
    </submittedName>
</protein>
<dbReference type="eggNOG" id="ENOG502ZXWT">
    <property type="taxonomic scope" value="Bacteria"/>
</dbReference>
<reference evidence="1" key="1">
    <citation type="submission" date="2014-03" db="EMBL/GenBank/DDBJ databases">
        <title>Draft genome sequencing of Oceanobacillus picturae strain S1 isolated from human gut.</title>
        <authorList>
            <person name="Croce O."/>
            <person name="Lagier J.C."/>
            <person name="Raoult D."/>
        </authorList>
    </citation>
    <scope>NUCLEOTIDE SEQUENCE [LARGE SCALE GENOMIC DNA]</scope>
    <source>
        <strain evidence="1">S1</strain>
    </source>
</reference>
<name>W9AJF3_9BACI</name>